<organismHost>
    <name type="scientific">Bacillus subtilis</name>
    <dbReference type="NCBI Taxonomy" id="1423"/>
</organismHost>
<proteinExistence type="predicted"/>
<accession>A0A217ER37</accession>
<keyword evidence="2" id="KW-1185">Reference proteome</keyword>
<gene>
    <name evidence="1" type="ORF">Goe3_c08300</name>
</gene>
<reference evidence="1" key="1">
    <citation type="journal article" date="2017" name="Viruses">
        <title>Characterization of Bacillus subtilis Viruses vB_BsuM-Goe2 and vB_BsuM-Goe3.</title>
        <authorList>
            <person name="Willms I.M."/>
            <person name="Hoppert M."/>
            <person name="Hertel R."/>
        </authorList>
    </citation>
    <scope>NUCLEOTIDE SEQUENCE [LARGE SCALE GENOMIC DNA]</scope>
</reference>
<organism evidence="1 2">
    <name type="scientific">Bacillus phage vB_BsuM-Goe3</name>
    <dbReference type="NCBI Taxonomy" id="1933063"/>
    <lineage>
        <taxon>Viruses</taxon>
        <taxon>Duplodnaviria</taxon>
        <taxon>Heunggongvirae</taxon>
        <taxon>Uroviricota</taxon>
        <taxon>Caudoviricetes</taxon>
        <taxon>Herelleviridae</taxon>
        <taxon>Bastillevirinae</taxon>
        <taxon>Grisebachstrassevirus</taxon>
        <taxon>Grisebachstrassevirus goe3</taxon>
    </lineage>
</organism>
<evidence type="ECO:0000313" key="2">
    <source>
        <dbReference type="Proteomes" id="UP000221795"/>
    </source>
</evidence>
<evidence type="ECO:0008006" key="3">
    <source>
        <dbReference type="Google" id="ProtNLM"/>
    </source>
</evidence>
<dbReference type="EMBL" id="KY368640">
    <property type="protein sequence ID" value="APZ82544.1"/>
    <property type="molecule type" value="Genomic_DNA"/>
</dbReference>
<sequence>MKRLAKTPYMRNLWLLMKTFNTLPTNKDFLALSDDQINMMIYSLQEDGREMELARKGISVDAEYYDADFDEEVWNKPVGEWEVLREGHDADEIARQVAELTRDEDLRNLASRFDGVDEYNKFVEESGKTARQSEVEQYIDRQFAEALEKANKISAAGKGAMVDDQDLVGASSNPALSESSVDLDKDAIDRSIAMFNSMDDDDDDDFAHL</sequence>
<dbReference type="Proteomes" id="UP000221795">
    <property type="component" value="Segment"/>
</dbReference>
<protein>
    <recommendedName>
        <fullName evidence="3">Tail assembly chaperone</fullName>
    </recommendedName>
</protein>
<evidence type="ECO:0000313" key="1">
    <source>
        <dbReference type="EMBL" id="APZ82544.1"/>
    </source>
</evidence>
<name>A0A217ER37_BPGO3</name>